<dbReference type="PANTHER" id="PTHR35186">
    <property type="entry name" value="ANK_REP_REGION DOMAIN-CONTAINING PROTEIN"/>
    <property type="match status" value="1"/>
</dbReference>
<dbReference type="EMBL" id="NMPR01000107">
    <property type="protein sequence ID" value="KAA8630336.1"/>
    <property type="molecule type" value="Genomic_DNA"/>
</dbReference>
<name>A0A8S8ZN48_SORMA</name>
<feature type="domain" description="DUF7580" evidence="2">
    <location>
        <begin position="373"/>
        <end position="634"/>
    </location>
</feature>
<dbReference type="PANTHER" id="PTHR35186:SF4">
    <property type="entry name" value="PRION-INHIBITION AND PROPAGATION HELO DOMAIN-CONTAINING PROTEIN"/>
    <property type="match status" value="1"/>
</dbReference>
<evidence type="ECO:0000259" key="2">
    <source>
        <dbReference type="Pfam" id="PF24476"/>
    </source>
</evidence>
<dbReference type="AlphaFoldDB" id="A0A8S8ZN48"/>
<protein>
    <recommendedName>
        <fullName evidence="2">DUF7580 domain-containing protein</fullName>
    </recommendedName>
</protein>
<accession>A0A8S8ZN48</accession>
<dbReference type="Proteomes" id="UP000433876">
    <property type="component" value="Unassembled WGS sequence"/>
</dbReference>
<evidence type="ECO:0000313" key="3">
    <source>
        <dbReference type="EMBL" id="KAA8630336.1"/>
    </source>
</evidence>
<dbReference type="VEuPathDB" id="FungiDB:SMAC_07299"/>
<proteinExistence type="predicted"/>
<sequence length="643" mass="72334">MSGLEIAGLVLGALPLAIEVLDRYSEVADRIDVFFKIKAEYDEWHRRLEFNYLLFKRNVEELLLPLMVDDITQKDNIPKLMKDPFGSWWTEPEMAHLLQKRLRDGYKVYMGCIQDIEQVMEDIVRELALGHAAVQSKIASPGEATIIASLKALRDSDNLAFQKFRFKFALKGPKKRTRLFTKLEEQNKKLQKILKGSDRVRDLSAPTAVTAQSKAVGAIDTTLCNFWVTADRFFNALASSWNCRCNTHCANLLLHHRSNAAPEFEVLFTKEQPSMTTWNVRKTKIVEKQGLNSGPGEVARSRPSLPIHTPSHKDIRPLKSALGNPKKSRGKTAMFAGLHSSTATTTTTTTTTTTVTLVEVKEEDRTTVTSTMSTQTTTTKQMIHCLCTALEAPASRGIQGDPTYGYLISENMTYHIYDIPYNQPPTQQYTPITLQDIIDGDLFPTLKRKRMQRFTMALTIASSFVQLLDSPWLPTTLTKTDIIFPRGCTSFLNDEPYVQRPLIFAGKKATHAAEEGPPPVPIGDSLDQLGIILLELCFNERIRDQKCRRDYEKRCTAPDDYVLSRFDVMAARDWQGEVLQEAGQGFADAVAWCLGGNRGSGNRGDVEKVAGKTIERWRRDMFRNVIVPLKLSCDNMAGIGVED</sequence>
<dbReference type="Pfam" id="PF24476">
    <property type="entry name" value="DUF7580"/>
    <property type="match status" value="1"/>
</dbReference>
<evidence type="ECO:0000313" key="4">
    <source>
        <dbReference type="Proteomes" id="UP000433876"/>
    </source>
</evidence>
<reference evidence="3 4" key="1">
    <citation type="submission" date="2017-07" db="EMBL/GenBank/DDBJ databases">
        <title>Genome sequence of the Sordaria macrospora wild type strain R19027.</title>
        <authorList>
            <person name="Nowrousian M."/>
            <person name="Teichert I."/>
            <person name="Kueck U."/>
        </authorList>
    </citation>
    <scope>NUCLEOTIDE SEQUENCE [LARGE SCALE GENOMIC DNA]</scope>
    <source>
        <strain evidence="3 4">R19027</strain>
        <tissue evidence="3">Mycelium</tissue>
    </source>
</reference>
<gene>
    <name evidence="3" type="ORF">SMACR_07299</name>
</gene>
<dbReference type="OMA" id="GAMETIS"/>
<dbReference type="InterPro" id="IPR056002">
    <property type="entry name" value="DUF7580"/>
</dbReference>
<organism evidence="3 4">
    <name type="scientific">Sordaria macrospora</name>
    <dbReference type="NCBI Taxonomy" id="5147"/>
    <lineage>
        <taxon>Eukaryota</taxon>
        <taxon>Fungi</taxon>
        <taxon>Dikarya</taxon>
        <taxon>Ascomycota</taxon>
        <taxon>Pezizomycotina</taxon>
        <taxon>Sordariomycetes</taxon>
        <taxon>Sordariomycetidae</taxon>
        <taxon>Sordariales</taxon>
        <taxon>Sordariaceae</taxon>
        <taxon>Sordaria</taxon>
    </lineage>
</organism>
<feature type="region of interest" description="Disordered" evidence="1">
    <location>
        <begin position="291"/>
        <end position="330"/>
    </location>
</feature>
<comment type="caution">
    <text evidence="3">The sequence shown here is derived from an EMBL/GenBank/DDBJ whole genome shotgun (WGS) entry which is preliminary data.</text>
</comment>
<evidence type="ECO:0000256" key="1">
    <source>
        <dbReference type="SAM" id="MobiDB-lite"/>
    </source>
</evidence>